<dbReference type="EMBL" id="JAHRIQ010014774">
    <property type="protein sequence ID" value="MEQ2226272.1"/>
    <property type="molecule type" value="Genomic_DNA"/>
</dbReference>
<gene>
    <name evidence="2" type="ORF">ILYODFUR_025785</name>
</gene>
<proteinExistence type="predicted"/>
<evidence type="ECO:0000256" key="1">
    <source>
        <dbReference type="SAM" id="MobiDB-lite"/>
    </source>
</evidence>
<accession>A0ABV0T1V0</accession>
<feature type="non-terminal residue" evidence="2">
    <location>
        <position position="1"/>
    </location>
</feature>
<evidence type="ECO:0000313" key="3">
    <source>
        <dbReference type="Proteomes" id="UP001482620"/>
    </source>
</evidence>
<reference evidence="2 3" key="1">
    <citation type="submission" date="2021-06" db="EMBL/GenBank/DDBJ databases">
        <authorList>
            <person name="Palmer J.M."/>
        </authorList>
    </citation>
    <scope>NUCLEOTIDE SEQUENCE [LARGE SCALE GENOMIC DNA]</scope>
    <source>
        <strain evidence="3">if_2019</strain>
        <tissue evidence="2">Muscle</tissue>
    </source>
</reference>
<comment type="caution">
    <text evidence="2">The sequence shown here is derived from an EMBL/GenBank/DDBJ whole genome shotgun (WGS) entry which is preliminary data.</text>
</comment>
<sequence length="67" mass="7295">VEFDPPGGVRQQWKLHTEMNEAAGGLSLRWESGQEASAADNRRGKVESKDGSAATSDSSFRGLDRFL</sequence>
<evidence type="ECO:0000313" key="2">
    <source>
        <dbReference type="EMBL" id="MEQ2226272.1"/>
    </source>
</evidence>
<feature type="compositionally biased region" description="Basic and acidic residues" evidence="1">
    <location>
        <begin position="40"/>
        <end position="50"/>
    </location>
</feature>
<organism evidence="2 3">
    <name type="scientific">Ilyodon furcidens</name>
    <name type="common">goldbreast splitfin</name>
    <dbReference type="NCBI Taxonomy" id="33524"/>
    <lineage>
        <taxon>Eukaryota</taxon>
        <taxon>Metazoa</taxon>
        <taxon>Chordata</taxon>
        <taxon>Craniata</taxon>
        <taxon>Vertebrata</taxon>
        <taxon>Euteleostomi</taxon>
        <taxon>Actinopterygii</taxon>
        <taxon>Neopterygii</taxon>
        <taxon>Teleostei</taxon>
        <taxon>Neoteleostei</taxon>
        <taxon>Acanthomorphata</taxon>
        <taxon>Ovalentaria</taxon>
        <taxon>Atherinomorphae</taxon>
        <taxon>Cyprinodontiformes</taxon>
        <taxon>Goodeidae</taxon>
        <taxon>Ilyodon</taxon>
    </lineage>
</organism>
<name>A0ABV0T1V0_9TELE</name>
<feature type="region of interest" description="Disordered" evidence="1">
    <location>
        <begin position="27"/>
        <end position="67"/>
    </location>
</feature>
<protein>
    <submittedName>
        <fullName evidence="2">Uncharacterized protein</fullName>
    </submittedName>
</protein>
<keyword evidence="3" id="KW-1185">Reference proteome</keyword>
<dbReference type="Proteomes" id="UP001482620">
    <property type="component" value="Unassembled WGS sequence"/>
</dbReference>